<name>W7CBR2_9LIST</name>
<feature type="non-terminal residue" evidence="2">
    <location>
        <position position="1"/>
    </location>
</feature>
<evidence type="ECO:0000259" key="1">
    <source>
        <dbReference type="Pfam" id="PF03288"/>
    </source>
</evidence>
<dbReference type="EMBL" id="AODH01000074">
    <property type="protein sequence ID" value="EUJ34357.1"/>
    <property type="molecule type" value="Genomic_DNA"/>
</dbReference>
<reference evidence="2 3" key="1">
    <citation type="submission" date="2012-12" db="EMBL/GenBank/DDBJ databases">
        <title>Novel taxa of Listeriaceae from agricultural environments in the United States.</title>
        <authorList>
            <person name="den Bakker H.C."/>
            <person name="Allred A."/>
            <person name="Warchocki S."/>
            <person name="Wright E.M."/>
            <person name="Burrell A."/>
            <person name="Nightingale K.K."/>
            <person name="Kephart D."/>
            <person name="Wiedmann M."/>
        </authorList>
    </citation>
    <scope>NUCLEOTIDE SEQUENCE [LARGE SCALE GENOMIC DNA]</scope>
    <source>
        <strain evidence="2 3">FSL F6-1037</strain>
    </source>
</reference>
<dbReference type="InterPro" id="IPR004968">
    <property type="entry name" value="DNA_primase/NTPase_C"/>
</dbReference>
<dbReference type="InterPro" id="IPR036388">
    <property type="entry name" value="WH-like_DNA-bd_sf"/>
</dbReference>
<comment type="caution">
    <text evidence="2">The sequence shown here is derived from an EMBL/GenBank/DDBJ whole genome shotgun (WGS) entry which is preliminary data.</text>
</comment>
<gene>
    <name evidence="2" type="ORF">BCAMP_12296</name>
</gene>
<keyword evidence="3" id="KW-1185">Reference proteome</keyword>
<dbReference type="Proteomes" id="UP000019243">
    <property type="component" value="Unassembled WGS sequence"/>
</dbReference>
<organism evidence="2 3">
    <name type="scientific">Brochothrix campestris FSL F6-1037</name>
    <dbReference type="NCBI Taxonomy" id="1265861"/>
    <lineage>
        <taxon>Bacteria</taxon>
        <taxon>Bacillati</taxon>
        <taxon>Bacillota</taxon>
        <taxon>Bacilli</taxon>
        <taxon>Bacillales</taxon>
        <taxon>Listeriaceae</taxon>
        <taxon>Brochothrix</taxon>
    </lineage>
</organism>
<dbReference type="SUPFAM" id="SSF46785">
    <property type="entry name" value="Winged helix' DNA-binding domain"/>
    <property type="match status" value="1"/>
</dbReference>
<protein>
    <submittedName>
        <fullName evidence="2">Phage/plasmid primase, P4 family protein</fullName>
    </submittedName>
</protein>
<proteinExistence type="predicted"/>
<dbReference type="Pfam" id="PF03288">
    <property type="entry name" value="Pox_D5"/>
    <property type="match status" value="1"/>
</dbReference>
<dbReference type="STRING" id="1265861.BCAMP_12296"/>
<accession>W7CBR2</accession>
<dbReference type="Gene3D" id="1.10.10.10">
    <property type="entry name" value="Winged helix-like DNA-binding domain superfamily/Winged helix DNA-binding domain"/>
    <property type="match status" value="1"/>
</dbReference>
<evidence type="ECO:0000313" key="3">
    <source>
        <dbReference type="Proteomes" id="UP000019243"/>
    </source>
</evidence>
<dbReference type="InterPro" id="IPR036390">
    <property type="entry name" value="WH_DNA-bd_sf"/>
</dbReference>
<evidence type="ECO:0000313" key="2">
    <source>
        <dbReference type="EMBL" id="EUJ34357.1"/>
    </source>
</evidence>
<dbReference type="RefSeq" id="WP_035315709.1">
    <property type="nucleotide sequence ID" value="NZ_AODH01000074.1"/>
</dbReference>
<sequence>ASKEYREEMDATALFINECCTTGINQSVKAKTLYQAYREWASENGQYMMSNTKFGKEMGMKFAKRRSNGIVYDGIDLLDDSKPFSIGVRGL</sequence>
<dbReference type="AlphaFoldDB" id="W7CBR2"/>
<feature type="domain" description="DNA primase/nucleoside triphosphatase C-terminal" evidence="1">
    <location>
        <begin position="7"/>
        <end position="64"/>
    </location>
</feature>